<dbReference type="Proteomes" id="UP001295684">
    <property type="component" value="Unassembled WGS sequence"/>
</dbReference>
<gene>
    <name evidence="2" type="ORF">ECRASSUSDP1_LOCUS7709</name>
</gene>
<accession>A0AAD1UED2</accession>
<dbReference type="AlphaFoldDB" id="A0AAD1UED2"/>
<feature type="compositionally biased region" description="Polar residues" evidence="1">
    <location>
        <begin position="14"/>
        <end position="23"/>
    </location>
</feature>
<organism evidence="2 3">
    <name type="scientific">Euplotes crassus</name>
    <dbReference type="NCBI Taxonomy" id="5936"/>
    <lineage>
        <taxon>Eukaryota</taxon>
        <taxon>Sar</taxon>
        <taxon>Alveolata</taxon>
        <taxon>Ciliophora</taxon>
        <taxon>Intramacronucleata</taxon>
        <taxon>Spirotrichea</taxon>
        <taxon>Hypotrichia</taxon>
        <taxon>Euplotida</taxon>
        <taxon>Euplotidae</taxon>
        <taxon>Moneuplotes</taxon>
    </lineage>
</organism>
<evidence type="ECO:0000313" key="3">
    <source>
        <dbReference type="Proteomes" id="UP001295684"/>
    </source>
</evidence>
<dbReference type="EMBL" id="CAMPGE010007520">
    <property type="protein sequence ID" value="CAI2366436.1"/>
    <property type="molecule type" value="Genomic_DNA"/>
</dbReference>
<protein>
    <submittedName>
        <fullName evidence="2">Uncharacterized protein</fullName>
    </submittedName>
</protein>
<evidence type="ECO:0000313" key="2">
    <source>
        <dbReference type="EMBL" id="CAI2366436.1"/>
    </source>
</evidence>
<evidence type="ECO:0000256" key="1">
    <source>
        <dbReference type="SAM" id="MobiDB-lite"/>
    </source>
</evidence>
<comment type="caution">
    <text evidence="2">The sequence shown here is derived from an EMBL/GenBank/DDBJ whole genome shotgun (WGS) entry which is preliminary data.</text>
</comment>
<proteinExistence type="predicted"/>
<feature type="region of interest" description="Disordered" evidence="1">
    <location>
        <begin position="1"/>
        <end position="49"/>
    </location>
</feature>
<name>A0AAD1UED2_EUPCR</name>
<feature type="compositionally biased region" description="Basic and acidic residues" evidence="1">
    <location>
        <begin position="24"/>
        <end position="41"/>
    </location>
</feature>
<reference evidence="2" key="1">
    <citation type="submission" date="2023-07" db="EMBL/GenBank/DDBJ databases">
        <authorList>
            <consortium name="AG Swart"/>
            <person name="Singh M."/>
            <person name="Singh A."/>
            <person name="Seah K."/>
            <person name="Emmerich C."/>
        </authorList>
    </citation>
    <scope>NUCLEOTIDE SEQUENCE</scope>
    <source>
        <strain evidence="2">DP1</strain>
    </source>
</reference>
<sequence>MKAKKLQCKKSDGDPQNISNENSHVAKDVVNKEETTEDEAKAGQLPEDIQQKSLLQNFEEQESDMLNQDLAETLQLDKQEVLEDDANFNSDKSIGKFSKIVNKLELSTNSLSYERFFPGRVLGNTFVAKNNSSELIKLAISFDNSKINNHYVADKLCEHYSCDSVNEMEDPYSKHMLQEVDTTKEVLDVWHLEDPYTKKLSQFVEFELEPNSEQEFIIVLKSPANNQQIMYAADVVLHQIENGFKDSVFCFGFLEQLKISIPKEMYNTKLNARIVKIVLQRKQKAQSIKLLLENKGDMSVITNFQSIELEENLQFCLPKNKLSLEPKSKALLEIKALYKPINQPRQQNAKPEVIHKLVVSKVKDCELKFSIVFEITIL</sequence>
<keyword evidence="3" id="KW-1185">Reference proteome</keyword>